<feature type="region of interest" description="Disordered" evidence="1">
    <location>
        <begin position="1"/>
        <end position="40"/>
    </location>
</feature>
<dbReference type="Proteomes" id="UP000260823">
    <property type="component" value="Unassembled WGS sequence"/>
</dbReference>
<comment type="caution">
    <text evidence="2">The sequence shown here is derived from an EMBL/GenBank/DDBJ whole genome shotgun (WGS) entry which is preliminary data.</text>
</comment>
<evidence type="ECO:0000256" key="1">
    <source>
        <dbReference type="SAM" id="MobiDB-lite"/>
    </source>
</evidence>
<gene>
    <name evidence="2" type="ORF">DYU05_13265</name>
</gene>
<accession>A0A3E2NQ72</accession>
<name>A0A3E2NQ72_9SPHI</name>
<protein>
    <submittedName>
        <fullName evidence="2">Uncharacterized protein</fullName>
    </submittedName>
</protein>
<evidence type="ECO:0000313" key="3">
    <source>
        <dbReference type="Proteomes" id="UP000260823"/>
    </source>
</evidence>
<dbReference type="AlphaFoldDB" id="A0A3E2NQ72"/>
<evidence type="ECO:0000313" key="2">
    <source>
        <dbReference type="EMBL" id="RFZ83113.1"/>
    </source>
</evidence>
<organism evidence="2 3">
    <name type="scientific">Mucilaginibacter terrenus</name>
    <dbReference type="NCBI Taxonomy" id="2482727"/>
    <lineage>
        <taxon>Bacteria</taxon>
        <taxon>Pseudomonadati</taxon>
        <taxon>Bacteroidota</taxon>
        <taxon>Sphingobacteriia</taxon>
        <taxon>Sphingobacteriales</taxon>
        <taxon>Sphingobacteriaceae</taxon>
        <taxon>Mucilaginibacter</taxon>
    </lineage>
</organism>
<dbReference type="EMBL" id="QWDE01000002">
    <property type="protein sequence ID" value="RFZ83113.1"/>
    <property type="molecule type" value="Genomic_DNA"/>
</dbReference>
<proteinExistence type="predicted"/>
<sequence length="83" mass="9139">MGHTAGRLLQRGPESGEGMQQSKWMSLMGGQGECSRDGSGILREKIQRIQPGPFPIQMSKRGAARMIPIDEREKQVAPIAYLT</sequence>
<reference evidence="2 3" key="1">
    <citation type="submission" date="2018-08" db="EMBL/GenBank/DDBJ databases">
        <title>Mucilaginibacter terrae sp. nov., isolated from manganese diggings.</title>
        <authorList>
            <person name="Huang Y."/>
            <person name="Zhou Z."/>
        </authorList>
    </citation>
    <scope>NUCLEOTIDE SEQUENCE [LARGE SCALE GENOMIC DNA]</scope>
    <source>
        <strain evidence="2 3">ZH6</strain>
    </source>
</reference>
<dbReference type="RefSeq" id="WP_117383588.1">
    <property type="nucleotide sequence ID" value="NZ_QWDE01000002.1"/>
</dbReference>
<keyword evidence="3" id="KW-1185">Reference proteome</keyword>